<gene>
    <name evidence="1" type="ORF">AVEN_245400_1</name>
</gene>
<dbReference type="EMBL" id="BGPR01014392">
    <property type="protein sequence ID" value="GBN65024.1"/>
    <property type="molecule type" value="Genomic_DNA"/>
</dbReference>
<reference evidence="1 2" key="1">
    <citation type="journal article" date="2019" name="Sci. Rep.">
        <title>Orb-weaving spider Araneus ventricosus genome elucidates the spidroin gene catalogue.</title>
        <authorList>
            <person name="Kono N."/>
            <person name="Nakamura H."/>
            <person name="Ohtoshi R."/>
            <person name="Moran D.A.P."/>
            <person name="Shinohara A."/>
            <person name="Yoshida Y."/>
            <person name="Fujiwara M."/>
            <person name="Mori M."/>
            <person name="Tomita M."/>
            <person name="Arakawa K."/>
        </authorList>
    </citation>
    <scope>NUCLEOTIDE SEQUENCE [LARGE SCALE GENOMIC DNA]</scope>
</reference>
<accession>A0A4Y2QNT7</accession>
<evidence type="ECO:0000313" key="1">
    <source>
        <dbReference type="EMBL" id="GBN65024.1"/>
    </source>
</evidence>
<sequence>ILVPRFETTRGLFWDGSRNFELRSGVEDDTCAGILSPKFSTTPLGGHLATEYDLARSRPHTWRIFSRIGFRAWSLPVPRPRPYQSATAVPINEGYSV</sequence>
<organism evidence="1 2">
    <name type="scientific">Araneus ventricosus</name>
    <name type="common">Orbweaver spider</name>
    <name type="synonym">Epeira ventricosa</name>
    <dbReference type="NCBI Taxonomy" id="182803"/>
    <lineage>
        <taxon>Eukaryota</taxon>
        <taxon>Metazoa</taxon>
        <taxon>Ecdysozoa</taxon>
        <taxon>Arthropoda</taxon>
        <taxon>Chelicerata</taxon>
        <taxon>Arachnida</taxon>
        <taxon>Araneae</taxon>
        <taxon>Araneomorphae</taxon>
        <taxon>Entelegynae</taxon>
        <taxon>Araneoidea</taxon>
        <taxon>Araneidae</taxon>
        <taxon>Araneus</taxon>
    </lineage>
</organism>
<comment type="caution">
    <text evidence="1">The sequence shown here is derived from an EMBL/GenBank/DDBJ whole genome shotgun (WGS) entry which is preliminary data.</text>
</comment>
<protein>
    <submittedName>
        <fullName evidence="1">Uncharacterized protein</fullName>
    </submittedName>
</protein>
<dbReference type="Proteomes" id="UP000499080">
    <property type="component" value="Unassembled WGS sequence"/>
</dbReference>
<feature type="non-terminal residue" evidence="1">
    <location>
        <position position="1"/>
    </location>
</feature>
<name>A0A4Y2QNT7_ARAVE</name>
<dbReference type="AlphaFoldDB" id="A0A4Y2QNT7"/>
<keyword evidence="2" id="KW-1185">Reference proteome</keyword>
<evidence type="ECO:0000313" key="2">
    <source>
        <dbReference type="Proteomes" id="UP000499080"/>
    </source>
</evidence>
<proteinExistence type="predicted"/>